<accession>Q161U6</accession>
<reference evidence="1 2" key="1">
    <citation type="journal article" date="2007" name="J. Bacteriol.">
        <title>The complete genome sequence of Roseobacter denitrificans reveals a mixotrophic rather than photosynthetic metabolism.</title>
        <authorList>
            <person name="Swingley W.D."/>
            <person name="Sadekar S."/>
            <person name="Mastrian S.D."/>
            <person name="Matthies H.J."/>
            <person name="Hao J."/>
            <person name="Ramos H."/>
            <person name="Acharya C.R."/>
            <person name="Conrad A.L."/>
            <person name="Taylor H.L."/>
            <person name="Dejesa L.C."/>
            <person name="Shah M.K."/>
            <person name="O'huallachain M.E."/>
            <person name="Lince M.T."/>
            <person name="Blankenship R.E."/>
            <person name="Beatty J.T."/>
            <person name="Touchman J.W."/>
        </authorList>
    </citation>
    <scope>NUCLEOTIDE SEQUENCE [LARGE SCALE GENOMIC DNA]</scope>
    <source>
        <strain evidence="2">ATCC 33942 / OCh 114</strain>
    </source>
</reference>
<dbReference type="HOGENOM" id="CLU_3332433_0_0_5"/>
<keyword evidence="2" id="KW-1185">Reference proteome</keyword>
<evidence type="ECO:0000313" key="2">
    <source>
        <dbReference type="Proteomes" id="UP000007029"/>
    </source>
</evidence>
<evidence type="ECO:0000313" key="1">
    <source>
        <dbReference type="EMBL" id="ABG33247.1"/>
    </source>
</evidence>
<dbReference type="STRING" id="375451.RD1_3779"/>
<name>Q161U6_ROSDO</name>
<proteinExistence type="predicted"/>
<dbReference type="AlphaFoldDB" id="Q161U6"/>
<protein>
    <submittedName>
        <fullName evidence="1">Uncharacterized protein</fullName>
    </submittedName>
</protein>
<dbReference type="KEGG" id="rde:RD1_3779"/>
<dbReference type="Proteomes" id="UP000007029">
    <property type="component" value="Chromosome"/>
</dbReference>
<sequence length="38" mass="4359">MIWIKARALSACVPLEAETEGHQDTWIMDRISQKLFLG</sequence>
<gene>
    <name evidence="1" type="ordered locus">RD1_3779</name>
</gene>
<organism evidence="1 2">
    <name type="scientific">Roseobacter denitrificans (strain ATCC 33942 / OCh 114)</name>
    <name type="common">Erythrobacter sp. (strain OCh 114)</name>
    <name type="synonym">Roseobacter denitrificans</name>
    <dbReference type="NCBI Taxonomy" id="375451"/>
    <lineage>
        <taxon>Bacteria</taxon>
        <taxon>Pseudomonadati</taxon>
        <taxon>Pseudomonadota</taxon>
        <taxon>Alphaproteobacteria</taxon>
        <taxon>Rhodobacterales</taxon>
        <taxon>Roseobacteraceae</taxon>
        <taxon>Roseobacter</taxon>
    </lineage>
</organism>
<dbReference type="EMBL" id="CP000362">
    <property type="protein sequence ID" value="ABG33247.1"/>
    <property type="molecule type" value="Genomic_DNA"/>
</dbReference>